<dbReference type="Pfam" id="PF20132">
    <property type="entry name" value="DUF6522"/>
    <property type="match status" value="1"/>
</dbReference>
<organism evidence="1">
    <name type="scientific">marine sediment metagenome</name>
    <dbReference type="NCBI Taxonomy" id="412755"/>
    <lineage>
        <taxon>unclassified sequences</taxon>
        <taxon>metagenomes</taxon>
        <taxon>ecological metagenomes</taxon>
    </lineage>
</organism>
<accession>A0A0F9X3M1</accession>
<gene>
    <name evidence="1" type="ORF">LCGC14_0271400</name>
</gene>
<proteinExistence type="predicted"/>
<dbReference type="InterPro" id="IPR045389">
    <property type="entry name" value="DUF6522"/>
</dbReference>
<reference evidence="1" key="1">
    <citation type="journal article" date="2015" name="Nature">
        <title>Complex archaea that bridge the gap between prokaryotes and eukaryotes.</title>
        <authorList>
            <person name="Spang A."/>
            <person name="Saw J.H."/>
            <person name="Jorgensen S.L."/>
            <person name="Zaremba-Niedzwiedzka K."/>
            <person name="Martijn J."/>
            <person name="Lind A.E."/>
            <person name="van Eijk R."/>
            <person name="Schleper C."/>
            <person name="Guy L."/>
            <person name="Ettema T.J."/>
        </authorList>
    </citation>
    <scope>NUCLEOTIDE SEQUENCE</scope>
</reference>
<evidence type="ECO:0000313" key="1">
    <source>
        <dbReference type="EMBL" id="KKN86103.1"/>
    </source>
</evidence>
<name>A0A0F9X3M1_9ZZZZ</name>
<protein>
    <submittedName>
        <fullName evidence="1">Uncharacterized protein</fullName>
    </submittedName>
</protein>
<dbReference type="EMBL" id="LAZR01000151">
    <property type="protein sequence ID" value="KKN86103.1"/>
    <property type="molecule type" value="Genomic_DNA"/>
</dbReference>
<sequence>MTHIAFADDAIQIDADVLAKAFRIEADDLKQGMRDGTITGRFERGADEDAGKIRLTFFAASRRVRMTVDESGTILTCSAIDFGKLPLPASSRRAG</sequence>
<dbReference type="AlphaFoldDB" id="A0A0F9X3M1"/>
<comment type="caution">
    <text evidence="1">The sequence shown here is derived from an EMBL/GenBank/DDBJ whole genome shotgun (WGS) entry which is preliminary data.</text>
</comment>